<proteinExistence type="predicted"/>
<name>A0A5C7B9F1_9FLAO</name>
<dbReference type="Proteomes" id="UP000321938">
    <property type="component" value="Unassembled WGS sequence"/>
</dbReference>
<keyword evidence="2" id="KW-1185">Reference proteome</keyword>
<reference evidence="1 2" key="1">
    <citation type="submission" date="2019-08" db="EMBL/GenBank/DDBJ databases">
        <title>Genome of Psychroserpens burtonensis ACAM 167.</title>
        <authorList>
            <person name="Bowman J.P."/>
        </authorList>
    </citation>
    <scope>NUCLEOTIDE SEQUENCE [LARGE SCALE GENOMIC DNA]</scope>
    <source>
        <strain evidence="1 2">ACAM 167</strain>
    </source>
</reference>
<evidence type="ECO:0000313" key="2">
    <source>
        <dbReference type="Proteomes" id="UP000321938"/>
    </source>
</evidence>
<comment type="caution">
    <text evidence="1">The sequence shown here is derived from an EMBL/GenBank/DDBJ whole genome shotgun (WGS) entry which is preliminary data.</text>
</comment>
<evidence type="ECO:0000313" key="1">
    <source>
        <dbReference type="EMBL" id="TXE17240.1"/>
    </source>
</evidence>
<dbReference type="RefSeq" id="WP_028871317.1">
    <property type="nucleotide sequence ID" value="NZ_VOSB01000013.1"/>
</dbReference>
<dbReference type="AlphaFoldDB" id="A0A5C7B9F1"/>
<gene>
    <name evidence="1" type="ORF">ES692_09640</name>
</gene>
<dbReference type="Gene3D" id="2.60.120.430">
    <property type="entry name" value="Galactose-binding lectin"/>
    <property type="match status" value="1"/>
</dbReference>
<protein>
    <submittedName>
        <fullName evidence="1">Uncharacterized protein</fullName>
    </submittedName>
</protein>
<dbReference type="STRING" id="1123037.GCA_000425305_01323"/>
<dbReference type="OrthoDB" id="1414794at2"/>
<dbReference type="EMBL" id="VOSB01000013">
    <property type="protein sequence ID" value="TXE17240.1"/>
    <property type="molecule type" value="Genomic_DNA"/>
</dbReference>
<accession>A0A5C7B9F1</accession>
<organism evidence="1 2">
    <name type="scientific">Psychroserpens burtonensis</name>
    <dbReference type="NCBI Taxonomy" id="49278"/>
    <lineage>
        <taxon>Bacteria</taxon>
        <taxon>Pseudomonadati</taxon>
        <taxon>Bacteroidota</taxon>
        <taxon>Flavobacteriia</taxon>
        <taxon>Flavobacteriales</taxon>
        <taxon>Flavobacteriaceae</taxon>
        <taxon>Psychroserpens</taxon>
    </lineage>
</organism>
<sequence>MKNSTYFGKIQGADLALLLSTYFTNADKIRTREQGYNQNYEVLEKDWDANFRNNGQNVFLKPWEAGDIAVLSPRFLEILRDSFTLSILETSGYEVFFVKSYQEQIMMGKKLVEMIRDSKTTFDQQTKLELSGVLYSFGDADFLSILTNGKAPTGFNLRYIASDLFANYQIREKDYVSIEYPANHFAWASSYFTVDAFYGRVNEMDFSPYSKVFIEMRGEQGGEQFEIAMKDVNDPPDGSETKLKIIVTKEWKVFEIDTEQFLTADMNRIMVPLAFVFVAAVGKMVHMRSVQFKKE</sequence>